<dbReference type="Proteomes" id="UP000629025">
    <property type="component" value="Unassembled WGS sequence"/>
</dbReference>
<reference evidence="2" key="1">
    <citation type="journal article" date="2019" name="Int. J. Syst. Evol. Microbiol.">
        <title>The Global Catalogue of Microorganisms (GCM) 10K type strain sequencing project: providing services to taxonomists for standard genome sequencing and annotation.</title>
        <authorList>
            <consortium name="The Broad Institute Genomics Platform"/>
            <consortium name="The Broad Institute Genome Sequencing Center for Infectious Disease"/>
            <person name="Wu L."/>
            <person name="Ma J."/>
        </authorList>
    </citation>
    <scope>NUCLEOTIDE SEQUENCE [LARGE SCALE GENOMIC DNA]</scope>
    <source>
        <strain evidence="2">CGMCC 1.15341</strain>
    </source>
</reference>
<gene>
    <name evidence="1" type="ORF">GCM10011352_06230</name>
</gene>
<sequence>MSTSTPQPTLIQVLREAGAAFRLFDMGRRVSKLSADNFERLEQAQIPYPSPFLQHAWIGVLIWHPKQREQNAIWFLKLPLDEQGYLVQAARDDLVHRLLQNAVNARQGALEEDALKDNPFAFKPDQEKMAIFHALAAQATGAQASGYFETAQEYINGELPLERWTDLALQGLADLVVRLDDKSIAAALARRIPELPLPALASIATLLEHAVPPTAVRDALAARLERLLPSSDTDPLLVAALIRGLSNIQDETFKQQQVLNVLQSPHALEPEVIVAIASRCTLALQAPEVLLIFLERLAAGKAGQAGFSRVLADLMFMPALRALIMHAFRNPARSDALSSAIGQMFGQSFAGH</sequence>
<organism evidence="1 2">
    <name type="scientific">Marinobacterium zhoushanense</name>
    <dbReference type="NCBI Taxonomy" id="1679163"/>
    <lineage>
        <taxon>Bacteria</taxon>
        <taxon>Pseudomonadati</taxon>
        <taxon>Pseudomonadota</taxon>
        <taxon>Gammaproteobacteria</taxon>
        <taxon>Oceanospirillales</taxon>
        <taxon>Oceanospirillaceae</taxon>
        <taxon>Marinobacterium</taxon>
    </lineage>
</organism>
<dbReference type="EMBL" id="BMIJ01000001">
    <property type="protein sequence ID" value="GGB83152.1"/>
    <property type="molecule type" value="Genomic_DNA"/>
</dbReference>
<accession>A0ABQ1K4K6</accession>
<name>A0ABQ1K4K6_9GAMM</name>
<dbReference type="InterPro" id="IPR021936">
    <property type="entry name" value="DUF3549"/>
</dbReference>
<evidence type="ECO:0000313" key="2">
    <source>
        <dbReference type="Proteomes" id="UP000629025"/>
    </source>
</evidence>
<dbReference type="Pfam" id="PF12069">
    <property type="entry name" value="DUF3549"/>
    <property type="match status" value="1"/>
</dbReference>
<keyword evidence="2" id="KW-1185">Reference proteome</keyword>
<dbReference type="RefSeq" id="WP_188745625.1">
    <property type="nucleotide sequence ID" value="NZ_BMIJ01000001.1"/>
</dbReference>
<evidence type="ECO:0000313" key="1">
    <source>
        <dbReference type="EMBL" id="GGB83152.1"/>
    </source>
</evidence>
<evidence type="ECO:0008006" key="3">
    <source>
        <dbReference type="Google" id="ProtNLM"/>
    </source>
</evidence>
<protein>
    <recommendedName>
        <fullName evidence="3">DUF3549 family protein</fullName>
    </recommendedName>
</protein>
<comment type="caution">
    <text evidence="1">The sequence shown here is derived from an EMBL/GenBank/DDBJ whole genome shotgun (WGS) entry which is preliminary data.</text>
</comment>
<proteinExistence type="predicted"/>